<organism evidence="1">
    <name type="scientific">Arundo donax</name>
    <name type="common">Giant reed</name>
    <name type="synonym">Donax arundinaceus</name>
    <dbReference type="NCBI Taxonomy" id="35708"/>
    <lineage>
        <taxon>Eukaryota</taxon>
        <taxon>Viridiplantae</taxon>
        <taxon>Streptophyta</taxon>
        <taxon>Embryophyta</taxon>
        <taxon>Tracheophyta</taxon>
        <taxon>Spermatophyta</taxon>
        <taxon>Magnoliopsida</taxon>
        <taxon>Liliopsida</taxon>
        <taxon>Poales</taxon>
        <taxon>Poaceae</taxon>
        <taxon>PACMAD clade</taxon>
        <taxon>Arundinoideae</taxon>
        <taxon>Arundineae</taxon>
        <taxon>Arundo</taxon>
    </lineage>
</organism>
<dbReference type="AlphaFoldDB" id="A0A0A9HAF0"/>
<reference evidence="1" key="2">
    <citation type="journal article" date="2015" name="Data Brief">
        <title>Shoot transcriptome of the giant reed, Arundo donax.</title>
        <authorList>
            <person name="Barrero R.A."/>
            <person name="Guerrero F.D."/>
            <person name="Moolhuijzen P."/>
            <person name="Goolsby J.A."/>
            <person name="Tidwell J."/>
            <person name="Bellgard S.E."/>
            <person name="Bellgard M.I."/>
        </authorList>
    </citation>
    <scope>NUCLEOTIDE SEQUENCE</scope>
    <source>
        <tissue evidence="1">Shoot tissue taken approximately 20 cm above the soil surface</tissue>
    </source>
</reference>
<name>A0A0A9HAF0_ARUDO</name>
<accession>A0A0A9HAF0</accession>
<evidence type="ECO:0000313" key="1">
    <source>
        <dbReference type="EMBL" id="JAE29893.1"/>
    </source>
</evidence>
<protein>
    <submittedName>
        <fullName evidence="1">Uncharacterized protein</fullName>
    </submittedName>
</protein>
<proteinExistence type="predicted"/>
<dbReference type="EMBL" id="GBRH01168003">
    <property type="protein sequence ID" value="JAE29893.1"/>
    <property type="molecule type" value="Transcribed_RNA"/>
</dbReference>
<reference evidence="1" key="1">
    <citation type="submission" date="2014-09" db="EMBL/GenBank/DDBJ databases">
        <authorList>
            <person name="Magalhaes I.L.F."/>
            <person name="Oliveira U."/>
            <person name="Santos F.R."/>
            <person name="Vidigal T.H.D.A."/>
            <person name="Brescovit A.D."/>
            <person name="Santos A.J."/>
        </authorList>
    </citation>
    <scope>NUCLEOTIDE SEQUENCE</scope>
    <source>
        <tissue evidence="1">Shoot tissue taken approximately 20 cm above the soil surface</tissue>
    </source>
</reference>
<sequence length="45" mass="5497">MSHHPSEYNIYCMFITCVWLRDGWQRTSPRNSKVNLSFYILLILY</sequence>